<dbReference type="InterPro" id="IPR016125">
    <property type="entry name" value="Peptidase_C15-like"/>
</dbReference>
<dbReference type="Pfam" id="PF01470">
    <property type="entry name" value="Peptidase_C15"/>
    <property type="match status" value="1"/>
</dbReference>
<evidence type="ECO:0000256" key="3">
    <source>
        <dbReference type="ARBA" id="ARBA00022801"/>
    </source>
</evidence>
<evidence type="ECO:0000256" key="2">
    <source>
        <dbReference type="ARBA" id="ARBA00022670"/>
    </source>
</evidence>
<keyword evidence="3" id="KW-0378">Hydrolase</keyword>
<organism evidence="6 7">
    <name type="scientific">Vitrella brassicaformis (strain CCMP3155)</name>
    <dbReference type="NCBI Taxonomy" id="1169540"/>
    <lineage>
        <taxon>Eukaryota</taxon>
        <taxon>Sar</taxon>
        <taxon>Alveolata</taxon>
        <taxon>Colpodellida</taxon>
        <taxon>Vitrellaceae</taxon>
        <taxon>Vitrella</taxon>
    </lineage>
</organism>
<feature type="active site" evidence="5">
    <location>
        <position position="180"/>
    </location>
</feature>
<keyword evidence="7" id="KW-1185">Reference proteome</keyword>
<evidence type="ECO:0000256" key="1">
    <source>
        <dbReference type="ARBA" id="ARBA00006641"/>
    </source>
</evidence>
<dbReference type="GO" id="GO:0006508">
    <property type="term" value="P:proteolysis"/>
    <property type="evidence" value="ECO:0007669"/>
    <property type="project" value="UniProtKB-KW"/>
</dbReference>
<dbReference type="Proteomes" id="UP000041254">
    <property type="component" value="Unassembled WGS sequence"/>
</dbReference>
<sequence length="278" mass="30855">MGSIDVRPSSSVRDDSSSPPLLVYVTGFGPFNNVPQNPTETLIRELPRHLVKQPLPGVDLCGCEVIEVSAEASNVAVQRIHQTVRERVRQCCGAGGITHAVIVHLGVYASDNTYRLESLAYNEAAFSVPDERKWQPRCATVCEAGEKRLACRLPVHQMNEDLRRQGFKCQVSVDAGRFVCNFLYYRSLFEAATHDTDIPVLFVHVPQFFMFDLQEQLSFLSSLFVVIRQRWCECKCEGGAEAAGVPVLRMDGEDGMAMLGDDDEGEEREGEVGVLQTA</sequence>
<evidence type="ECO:0000256" key="4">
    <source>
        <dbReference type="ARBA" id="ARBA00022807"/>
    </source>
</evidence>
<gene>
    <name evidence="6" type="ORF">Vbra_15498</name>
</gene>
<evidence type="ECO:0000313" key="7">
    <source>
        <dbReference type="Proteomes" id="UP000041254"/>
    </source>
</evidence>
<accession>A0A0G4FJR3</accession>
<proteinExistence type="inferred from homology"/>
<dbReference type="VEuPathDB" id="CryptoDB:Vbra_15498"/>
<dbReference type="OMA" id="PGRFVCN"/>
<dbReference type="PANTHER" id="PTHR23402">
    <property type="entry name" value="PROTEASE FAMILY C15 PYROGLUTAMYL-PEPTIDASE I-RELATED"/>
    <property type="match status" value="1"/>
</dbReference>
<dbReference type="InterPro" id="IPR036440">
    <property type="entry name" value="Peptidase_C15-like_sf"/>
</dbReference>
<dbReference type="PANTHER" id="PTHR23402:SF1">
    <property type="entry name" value="PYROGLUTAMYL-PEPTIDASE I"/>
    <property type="match status" value="1"/>
</dbReference>
<comment type="similarity">
    <text evidence="1">Belongs to the peptidase C15 family.</text>
</comment>
<dbReference type="EC" id="3.4.19.3" evidence="5"/>
<keyword evidence="2" id="KW-0645">Protease</keyword>
<dbReference type="SUPFAM" id="SSF53182">
    <property type="entry name" value="Pyrrolidone carboxyl peptidase (pyroglutamate aminopeptidase)"/>
    <property type="match status" value="1"/>
</dbReference>
<dbReference type="PROSITE" id="PS01334">
    <property type="entry name" value="PYRASE_CYS"/>
    <property type="match status" value="1"/>
</dbReference>
<comment type="catalytic activity">
    <reaction evidence="5">
        <text>Release of an N-terminal pyroglutamyl group from a polypeptide, the second amino acid generally not being Pro.</text>
        <dbReference type="EC" id="3.4.19.3"/>
    </reaction>
</comment>
<keyword evidence="4" id="KW-0788">Thiol protease</keyword>
<dbReference type="AlphaFoldDB" id="A0A0G4FJR3"/>
<evidence type="ECO:0000256" key="5">
    <source>
        <dbReference type="PROSITE-ProRule" id="PRU10077"/>
    </source>
</evidence>
<dbReference type="InterPro" id="IPR033694">
    <property type="entry name" value="PGPEP1_Cys_AS"/>
</dbReference>
<protein>
    <recommendedName>
        <fullName evidence="5">Pyroglutamyl-peptidase I</fullName>
        <ecNumber evidence="5">3.4.19.3</ecNumber>
    </recommendedName>
</protein>
<dbReference type="EMBL" id="CDMY01000447">
    <property type="protein sequence ID" value="CEM13534.1"/>
    <property type="molecule type" value="Genomic_DNA"/>
</dbReference>
<reference evidence="6 7" key="1">
    <citation type="submission" date="2014-11" db="EMBL/GenBank/DDBJ databases">
        <authorList>
            <person name="Zhu J."/>
            <person name="Qi W."/>
            <person name="Song R."/>
        </authorList>
    </citation>
    <scope>NUCLEOTIDE SEQUENCE [LARGE SCALE GENOMIC DNA]</scope>
</reference>
<evidence type="ECO:0000313" key="6">
    <source>
        <dbReference type="EMBL" id="CEM13534.1"/>
    </source>
</evidence>
<dbReference type="Gene3D" id="3.40.630.20">
    <property type="entry name" value="Peptidase C15, pyroglutamyl peptidase I-like"/>
    <property type="match status" value="1"/>
</dbReference>
<dbReference type="GO" id="GO:0016920">
    <property type="term" value="F:pyroglutamyl-peptidase activity"/>
    <property type="evidence" value="ECO:0007669"/>
    <property type="project" value="UniProtKB-EC"/>
</dbReference>
<dbReference type="OrthoDB" id="407146at2759"/>
<name>A0A0G4FJR3_VITBC</name>
<dbReference type="InParanoid" id="A0A0G4FJR3"/>